<protein>
    <submittedName>
        <fullName evidence="1">Uncharacterized protein</fullName>
    </submittedName>
</protein>
<gene>
    <name evidence="1" type="ORF">I306_02035</name>
</gene>
<dbReference type="Proteomes" id="UP000054272">
    <property type="component" value="Unassembled WGS sequence"/>
</dbReference>
<evidence type="ECO:0000313" key="1">
    <source>
        <dbReference type="EMBL" id="KIR80900.1"/>
    </source>
</evidence>
<reference evidence="1 2" key="1">
    <citation type="submission" date="2015-01" db="EMBL/GenBank/DDBJ databases">
        <title>The Genome Sequence of Cryptococcus gattii EJB2.</title>
        <authorList>
            <consortium name="The Broad Institute Genomics Platform"/>
            <person name="Cuomo C."/>
            <person name="Litvintseva A."/>
            <person name="Chen Y."/>
            <person name="Heitman J."/>
            <person name="Sun S."/>
            <person name="Springer D."/>
            <person name="Dromer F."/>
            <person name="Young S."/>
            <person name="Zeng Q."/>
            <person name="Gargeya S."/>
            <person name="Abouelleil A."/>
            <person name="Alvarado L."/>
            <person name="Chapman S.B."/>
            <person name="Gainer-Dewar J."/>
            <person name="Goldberg J."/>
            <person name="Griggs A."/>
            <person name="Gujja S."/>
            <person name="Hansen M."/>
            <person name="Howarth C."/>
            <person name="Imamovic A."/>
            <person name="Larimer J."/>
            <person name="Murphy C."/>
            <person name="Naylor J."/>
            <person name="Pearson M."/>
            <person name="Priest M."/>
            <person name="Roberts A."/>
            <person name="Saif S."/>
            <person name="Shea T."/>
            <person name="Sykes S."/>
            <person name="Wortman J."/>
            <person name="Nusbaum C."/>
            <person name="Birren B."/>
        </authorList>
    </citation>
    <scope>NUCLEOTIDE SEQUENCE [LARGE SCALE GENOMIC DNA]</scope>
    <source>
        <strain evidence="1 2">EJB2</strain>
    </source>
</reference>
<proteinExistence type="predicted"/>
<sequence length="75" mass="8614">MLSPKGQHPKVYQVRARFAGEGPKARWISRDEALSYDGWKAAWEEFIGEDELHLDVLDVSTLCIDIISWPFPVLQ</sequence>
<organism evidence="1 2">
    <name type="scientific">Cryptococcus gattii EJB2</name>
    <dbReference type="NCBI Taxonomy" id="1296103"/>
    <lineage>
        <taxon>Eukaryota</taxon>
        <taxon>Fungi</taxon>
        <taxon>Dikarya</taxon>
        <taxon>Basidiomycota</taxon>
        <taxon>Agaricomycotina</taxon>
        <taxon>Tremellomycetes</taxon>
        <taxon>Tremellales</taxon>
        <taxon>Cryptococcaceae</taxon>
        <taxon>Cryptococcus</taxon>
        <taxon>Cryptococcus gattii species complex</taxon>
    </lineage>
</organism>
<name>A0ABR5BZ45_9TREE</name>
<evidence type="ECO:0000313" key="2">
    <source>
        <dbReference type="Proteomes" id="UP000054272"/>
    </source>
</evidence>
<dbReference type="EMBL" id="KN848626">
    <property type="protein sequence ID" value="KIR80900.1"/>
    <property type="molecule type" value="Genomic_DNA"/>
</dbReference>
<keyword evidence="2" id="KW-1185">Reference proteome</keyword>
<accession>A0ABR5BZ45</accession>